<feature type="non-terminal residue" evidence="1">
    <location>
        <position position="1"/>
    </location>
</feature>
<accession>X0SRC9</accession>
<name>X0SRC9_9ZZZZ</name>
<proteinExistence type="predicted"/>
<dbReference type="AlphaFoldDB" id="X0SRC9"/>
<evidence type="ECO:0000313" key="1">
    <source>
        <dbReference type="EMBL" id="GAF78442.1"/>
    </source>
</evidence>
<reference evidence="1" key="1">
    <citation type="journal article" date="2014" name="Front. Microbiol.">
        <title>High frequency of phylogenetically diverse reductive dehalogenase-homologous genes in deep subseafloor sedimentary metagenomes.</title>
        <authorList>
            <person name="Kawai M."/>
            <person name="Futagami T."/>
            <person name="Toyoda A."/>
            <person name="Takaki Y."/>
            <person name="Nishi S."/>
            <person name="Hori S."/>
            <person name="Arai W."/>
            <person name="Tsubouchi T."/>
            <person name="Morono Y."/>
            <person name="Uchiyama I."/>
            <person name="Ito T."/>
            <person name="Fujiyama A."/>
            <person name="Inagaki F."/>
            <person name="Takami H."/>
        </authorList>
    </citation>
    <scope>NUCLEOTIDE SEQUENCE</scope>
    <source>
        <strain evidence="1">Expedition CK06-06</strain>
    </source>
</reference>
<comment type="caution">
    <text evidence="1">The sequence shown here is derived from an EMBL/GenBank/DDBJ whole genome shotgun (WGS) entry which is preliminary data.</text>
</comment>
<organism evidence="1">
    <name type="scientific">marine sediment metagenome</name>
    <dbReference type="NCBI Taxonomy" id="412755"/>
    <lineage>
        <taxon>unclassified sequences</taxon>
        <taxon>metagenomes</taxon>
        <taxon>ecological metagenomes</taxon>
    </lineage>
</organism>
<dbReference type="EMBL" id="BARS01007110">
    <property type="protein sequence ID" value="GAF78442.1"/>
    <property type="molecule type" value="Genomic_DNA"/>
</dbReference>
<protein>
    <submittedName>
        <fullName evidence="1">Uncharacterized protein</fullName>
    </submittedName>
</protein>
<gene>
    <name evidence="1" type="ORF">S01H1_13756</name>
</gene>
<sequence>GLFFVAHCQAPRRMNGRDFEPATIMTHYESDYGAACKTHYTKGQEVTAVIPNLACTRWQGFRGKIVGAPSYPACRSQMEIRIDGDWKRLVREMQGFHTQIVYGDYTRELGYAVKKTGGNIQWQCYSEIA</sequence>